<dbReference type="AlphaFoldDB" id="A0A4V0YR98"/>
<name>A0A4V0YR98_9BACT</name>
<dbReference type="InterPro" id="IPR009003">
    <property type="entry name" value="Peptidase_S1_PA"/>
</dbReference>
<gene>
    <name evidence="1" type="ORF">C3Y92_18140</name>
</gene>
<dbReference type="Pfam" id="PF13365">
    <property type="entry name" value="Trypsin_2"/>
    <property type="match status" value="1"/>
</dbReference>
<keyword evidence="2" id="KW-1185">Reference proteome</keyword>
<sequence length="224" mass="24537">MITANVIHRVFHIKSEGSVGTCFAVDVDGRQYVVTARHVLGNKSSFSVFHEGKWKDTEFLFVGSCDGDVDISVVALPVQIAPQHPLLAESEGLLYGQDVFFLGFPYGMRGDIGLMNAGYPLPFVKKGIVSCIEFGLKEVIYVDGHNNPGFSGGPVVFWDNSLKAFKVCSVISGYQYNEDPVYKSGIETECRYKYNTGIVISYGVKHAVGLIRSNPKGFLLPLPS</sequence>
<accession>A0A4V0YR98</accession>
<dbReference type="EMBL" id="CP026538">
    <property type="protein sequence ID" value="QAZ69052.1"/>
    <property type="molecule type" value="Genomic_DNA"/>
</dbReference>
<dbReference type="KEGG" id="dcb:C3Y92_18140"/>
<evidence type="ECO:0000313" key="2">
    <source>
        <dbReference type="Proteomes" id="UP000293296"/>
    </source>
</evidence>
<reference evidence="1 2" key="1">
    <citation type="submission" date="2018-02" db="EMBL/GenBank/DDBJ databases">
        <title>Genome sequence of Desulfovibrio carbinolicus DSM 3852.</title>
        <authorList>
            <person name="Wilbanks E."/>
            <person name="Skennerton C.T."/>
            <person name="Orphan V.J."/>
        </authorList>
    </citation>
    <scope>NUCLEOTIDE SEQUENCE [LARGE SCALE GENOMIC DNA]</scope>
    <source>
        <strain evidence="1 2">DSM 3852</strain>
    </source>
</reference>
<dbReference type="OrthoDB" id="4774215at2"/>
<protein>
    <recommendedName>
        <fullName evidence="3">Serine protease</fullName>
    </recommendedName>
</protein>
<dbReference type="Gene3D" id="2.40.10.10">
    <property type="entry name" value="Trypsin-like serine proteases"/>
    <property type="match status" value="2"/>
</dbReference>
<proteinExistence type="predicted"/>
<evidence type="ECO:0008006" key="3">
    <source>
        <dbReference type="Google" id="ProtNLM"/>
    </source>
</evidence>
<dbReference type="SUPFAM" id="SSF50494">
    <property type="entry name" value="Trypsin-like serine proteases"/>
    <property type="match status" value="1"/>
</dbReference>
<dbReference type="Proteomes" id="UP000293296">
    <property type="component" value="Chromosome"/>
</dbReference>
<dbReference type="InterPro" id="IPR043504">
    <property type="entry name" value="Peptidase_S1_PA_chymotrypsin"/>
</dbReference>
<organism evidence="1 2">
    <name type="scientific">Solidesulfovibrio carbinolicus</name>
    <dbReference type="NCBI Taxonomy" id="296842"/>
    <lineage>
        <taxon>Bacteria</taxon>
        <taxon>Pseudomonadati</taxon>
        <taxon>Thermodesulfobacteriota</taxon>
        <taxon>Desulfovibrionia</taxon>
        <taxon>Desulfovibrionales</taxon>
        <taxon>Desulfovibrionaceae</taxon>
        <taxon>Solidesulfovibrio</taxon>
    </lineage>
</organism>
<dbReference type="RefSeq" id="WP_129355073.1">
    <property type="nucleotide sequence ID" value="NZ_CP026538.1"/>
</dbReference>
<evidence type="ECO:0000313" key="1">
    <source>
        <dbReference type="EMBL" id="QAZ69052.1"/>
    </source>
</evidence>